<evidence type="ECO:0000259" key="2">
    <source>
        <dbReference type="Pfam" id="PF13439"/>
    </source>
</evidence>
<organism evidence="3 4">
    <name type="scientific">Aquisphaera giovannonii</name>
    <dbReference type="NCBI Taxonomy" id="406548"/>
    <lineage>
        <taxon>Bacteria</taxon>
        <taxon>Pseudomonadati</taxon>
        <taxon>Planctomycetota</taxon>
        <taxon>Planctomycetia</taxon>
        <taxon>Isosphaerales</taxon>
        <taxon>Isosphaeraceae</taxon>
        <taxon>Aquisphaera</taxon>
    </lineage>
</organism>
<evidence type="ECO:0000313" key="3">
    <source>
        <dbReference type="EMBL" id="QEH31702.1"/>
    </source>
</evidence>
<reference evidence="3 4" key="1">
    <citation type="submission" date="2019-08" db="EMBL/GenBank/DDBJ databases">
        <title>Deep-cultivation of Planctomycetes and their phenomic and genomic characterization uncovers novel biology.</title>
        <authorList>
            <person name="Wiegand S."/>
            <person name="Jogler M."/>
            <person name="Boedeker C."/>
            <person name="Pinto D."/>
            <person name="Vollmers J."/>
            <person name="Rivas-Marin E."/>
            <person name="Kohn T."/>
            <person name="Peeters S.H."/>
            <person name="Heuer A."/>
            <person name="Rast P."/>
            <person name="Oberbeckmann S."/>
            <person name="Bunk B."/>
            <person name="Jeske O."/>
            <person name="Meyerdierks A."/>
            <person name="Storesund J.E."/>
            <person name="Kallscheuer N."/>
            <person name="Luecker S."/>
            <person name="Lage O.M."/>
            <person name="Pohl T."/>
            <person name="Merkel B.J."/>
            <person name="Hornburger P."/>
            <person name="Mueller R.-W."/>
            <person name="Bruemmer F."/>
            <person name="Labrenz M."/>
            <person name="Spormann A.M."/>
            <person name="Op den Camp H."/>
            <person name="Overmann J."/>
            <person name="Amann R."/>
            <person name="Jetten M.S.M."/>
            <person name="Mascher T."/>
            <person name="Medema M.H."/>
            <person name="Devos D.P."/>
            <person name="Kaster A.-K."/>
            <person name="Ovreas L."/>
            <person name="Rohde M."/>
            <person name="Galperin M.Y."/>
            <person name="Jogler C."/>
        </authorList>
    </citation>
    <scope>NUCLEOTIDE SEQUENCE [LARGE SCALE GENOMIC DNA]</scope>
    <source>
        <strain evidence="3 4">OJF2</strain>
    </source>
</reference>
<proteinExistence type="predicted"/>
<name>A0A5B9VTS7_9BACT</name>
<gene>
    <name evidence="3" type="primary">kanE</name>
    <name evidence="3" type="ORF">OJF2_01670</name>
</gene>
<dbReference type="CDD" id="cd03801">
    <property type="entry name" value="GT4_PimA-like"/>
    <property type="match status" value="1"/>
</dbReference>
<feature type="region of interest" description="Disordered" evidence="1">
    <location>
        <begin position="432"/>
        <end position="452"/>
    </location>
</feature>
<sequence>MESQHRDRTVLVGCPDARPPAYQAVLGLDRAGLLDRFVTSAYYDPGRALPGLARRVAPRAFGRLERVLLRRHDPEIPGGRVVGVPSVDLAIRLESRAGGPAARRALARARTAWFDRRLARVVARRLPSAVLAFSDVASGAALPLCRRLGIPTVLSMVHGDVREEAEVLAREEAAAPEFFPLYLGDAALDREALDWLHRRRLRDLALADRILVPSEHIAGELARHGTPRDRIRVIPYAADCTRFRPAAKEETLSDREGEAPSCVFLFAGGICQRKGIAYLLRAWARVRRPGWTLRLLGAPPADPGPLRPLLEAPGVELLGRVGHAEMPARMAAADVFVFPSLFEGSAVVTYEALACGLPSIVTGAAGSVVRDGVEGFEVPPADPDALAARMTLLGEDRELRRSMAAAARARALEFDWPRYHAAVAGAVGDLAASPTRQARSRPHASGRHPVAR</sequence>
<dbReference type="RefSeq" id="WP_246196348.1">
    <property type="nucleotide sequence ID" value="NZ_CP042997.1"/>
</dbReference>
<keyword evidence="3" id="KW-0328">Glycosyltransferase</keyword>
<keyword evidence="4" id="KW-1185">Reference proteome</keyword>
<keyword evidence="3" id="KW-0808">Transferase</keyword>
<dbReference type="SUPFAM" id="SSF53756">
    <property type="entry name" value="UDP-Glycosyltransferase/glycogen phosphorylase"/>
    <property type="match status" value="1"/>
</dbReference>
<dbReference type="InterPro" id="IPR028098">
    <property type="entry name" value="Glyco_trans_4-like_N"/>
</dbReference>
<dbReference type="EMBL" id="CP042997">
    <property type="protein sequence ID" value="QEH31702.1"/>
    <property type="molecule type" value="Genomic_DNA"/>
</dbReference>
<evidence type="ECO:0000313" key="4">
    <source>
        <dbReference type="Proteomes" id="UP000324233"/>
    </source>
</evidence>
<dbReference type="InterPro" id="IPR050194">
    <property type="entry name" value="Glycosyltransferase_grp1"/>
</dbReference>
<dbReference type="Gene3D" id="3.40.50.2000">
    <property type="entry name" value="Glycogen Phosphorylase B"/>
    <property type="match status" value="2"/>
</dbReference>
<feature type="domain" description="Glycosyltransferase subfamily 4-like N-terminal" evidence="2">
    <location>
        <begin position="106"/>
        <end position="242"/>
    </location>
</feature>
<dbReference type="PANTHER" id="PTHR45947">
    <property type="entry name" value="SULFOQUINOVOSYL TRANSFERASE SQD2"/>
    <property type="match status" value="1"/>
</dbReference>
<evidence type="ECO:0000256" key="1">
    <source>
        <dbReference type="SAM" id="MobiDB-lite"/>
    </source>
</evidence>
<protein>
    <submittedName>
        <fullName evidence="3">Alpha-D-kanosaminyltransferase</fullName>
        <ecNumber evidence="3">2.4.1.301</ecNumber>
    </submittedName>
</protein>
<dbReference type="Proteomes" id="UP000324233">
    <property type="component" value="Chromosome"/>
</dbReference>
<dbReference type="Pfam" id="PF13692">
    <property type="entry name" value="Glyco_trans_1_4"/>
    <property type="match status" value="1"/>
</dbReference>
<dbReference type="AlphaFoldDB" id="A0A5B9VTS7"/>
<dbReference type="GO" id="GO:0016758">
    <property type="term" value="F:hexosyltransferase activity"/>
    <property type="evidence" value="ECO:0007669"/>
    <property type="project" value="TreeGrafter"/>
</dbReference>
<dbReference type="PANTHER" id="PTHR45947:SF3">
    <property type="entry name" value="SULFOQUINOVOSYL TRANSFERASE SQD2"/>
    <property type="match status" value="1"/>
</dbReference>
<dbReference type="EC" id="2.4.1.301" evidence="3"/>
<feature type="compositionally biased region" description="Basic residues" evidence="1">
    <location>
        <begin position="438"/>
        <end position="452"/>
    </location>
</feature>
<dbReference type="KEGG" id="agv:OJF2_01670"/>
<dbReference type="Pfam" id="PF13439">
    <property type="entry name" value="Glyco_transf_4"/>
    <property type="match status" value="1"/>
</dbReference>
<accession>A0A5B9VTS7</accession>